<dbReference type="Pfam" id="PF00005">
    <property type="entry name" value="ABC_tran"/>
    <property type="match status" value="2"/>
</dbReference>
<keyword evidence="7" id="KW-1185">Reference proteome</keyword>
<dbReference type="SMART" id="SM00382">
    <property type="entry name" value="AAA"/>
    <property type="match status" value="2"/>
</dbReference>
<dbReference type="InterPro" id="IPR050107">
    <property type="entry name" value="ABC_carbohydrate_import_ATPase"/>
</dbReference>
<name>A0A2M9DA39_9MICO</name>
<proteinExistence type="predicted"/>
<dbReference type="AlphaFoldDB" id="A0A2M9DA39"/>
<dbReference type="PROSITE" id="PS50893">
    <property type="entry name" value="ABC_TRANSPORTER_2"/>
    <property type="match status" value="2"/>
</dbReference>
<evidence type="ECO:0000256" key="2">
    <source>
        <dbReference type="ARBA" id="ARBA00022737"/>
    </source>
</evidence>
<evidence type="ECO:0000313" key="7">
    <source>
        <dbReference type="Proteomes" id="UP000231742"/>
    </source>
</evidence>
<organism evidence="6 7">
    <name type="scientific">Salinibacterium amurskyense</name>
    <dbReference type="NCBI Taxonomy" id="205941"/>
    <lineage>
        <taxon>Bacteria</taxon>
        <taxon>Bacillati</taxon>
        <taxon>Actinomycetota</taxon>
        <taxon>Actinomycetes</taxon>
        <taxon>Micrococcales</taxon>
        <taxon>Microbacteriaceae</taxon>
        <taxon>Salinibacterium</taxon>
    </lineage>
</organism>
<feature type="domain" description="ABC transporter" evidence="5">
    <location>
        <begin position="8"/>
        <end position="247"/>
    </location>
</feature>
<keyword evidence="4 6" id="KW-0067">ATP-binding</keyword>
<dbReference type="InterPro" id="IPR003439">
    <property type="entry name" value="ABC_transporter-like_ATP-bd"/>
</dbReference>
<dbReference type="InterPro" id="IPR003593">
    <property type="entry name" value="AAA+_ATPase"/>
</dbReference>
<gene>
    <name evidence="6" type="ORF">CLV85_1798</name>
</gene>
<evidence type="ECO:0000259" key="5">
    <source>
        <dbReference type="PROSITE" id="PS50893"/>
    </source>
</evidence>
<evidence type="ECO:0000256" key="4">
    <source>
        <dbReference type="ARBA" id="ARBA00022840"/>
    </source>
</evidence>
<evidence type="ECO:0000256" key="3">
    <source>
        <dbReference type="ARBA" id="ARBA00022741"/>
    </source>
</evidence>
<dbReference type="PANTHER" id="PTHR43790">
    <property type="entry name" value="CARBOHYDRATE TRANSPORT ATP-BINDING PROTEIN MG119-RELATED"/>
    <property type="match status" value="1"/>
</dbReference>
<keyword evidence="3" id="KW-0547">Nucleotide-binding</keyword>
<sequence length="504" mass="54209">MTVNIPLLEASGIQKSYGATRALAGVNFDIGRGEVVALVGENGAGKSTLGKILAGATEMDEGTVSVNGMPVSFHSTKDALDHGVAIVLQEFNLIPEMTVAENLFLTRPTGYRWGWWKTRKSQVDQASKAIADAYMDFGIDPEALVSELSVAQQQIVEIIRSLSVDAQLFILDEPSAALGRRETDSLLQLIRRLRDDGRSVIIVTHRLDEVYAVADRIFVLRDGIARGEFDPASTSTDELVAAMVGRALDKEMHEARTIQTPGDAVLTVDKLVVQGSSSECSFQVRRGEIVGVAGLVGSGRTELIRAIFGADPAVSGTVVLGGTTGVIRSPLAAVRAGAAMVSEDRKQLGLHTALTIHDNVVLSYLAKYGKFWLNRKKLDADVAQQVDDLRIKIGGSWLDAGVLSGGNQQKVVLAKWLLSKPELLILDEPTRGIDVGARAEFYRVVDDLVAQGMAVLMVSSEMPEVLALSDRVLVMSKGAIVTELSREEATEERILSFTEVMAAA</sequence>
<dbReference type="GO" id="GO:0016887">
    <property type="term" value="F:ATP hydrolysis activity"/>
    <property type="evidence" value="ECO:0007669"/>
    <property type="project" value="InterPro"/>
</dbReference>
<dbReference type="Gene3D" id="3.40.50.300">
    <property type="entry name" value="P-loop containing nucleotide triphosphate hydrolases"/>
    <property type="match status" value="2"/>
</dbReference>
<comment type="caution">
    <text evidence="6">The sequence shown here is derived from an EMBL/GenBank/DDBJ whole genome shotgun (WGS) entry which is preliminary data.</text>
</comment>
<feature type="domain" description="ABC transporter" evidence="5">
    <location>
        <begin position="258"/>
        <end position="502"/>
    </location>
</feature>
<protein>
    <submittedName>
        <fullName evidence="6">Monosaccharide ABC transporter ATP-binding protein (CUT2 family)</fullName>
    </submittedName>
</protein>
<dbReference type="RefSeq" id="WP_100389170.1">
    <property type="nucleotide sequence ID" value="NZ_BMZU01000001.1"/>
</dbReference>
<dbReference type="PANTHER" id="PTHR43790:SF9">
    <property type="entry name" value="GALACTOFURANOSE TRANSPORTER ATP-BINDING PROTEIN YTFR"/>
    <property type="match status" value="1"/>
</dbReference>
<dbReference type="SUPFAM" id="SSF52540">
    <property type="entry name" value="P-loop containing nucleoside triphosphate hydrolases"/>
    <property type="match status" value="2"/>
</dbReference>
<dbReference type="CDD" id="cd03215">
    <property type="entry name" value="ABC_Carb_Monos_II"/>
    <property type="match status" value="1"/>
</dbReference>
<dbReference type="InterPro" id="IPR017871">
    <property type="entry name" value="ABC_transporter-like_CS"/>
</dbReference>
<dbReference type="Proteomes" id="UP000231742">
    <property type="component" value="Unassembled WGS sequence"/>
</dbReference>
<dbReference type="OrthoDB" id="39350at2"/>
<keyword evidence="1" id="KW-0813">Transport</keyword>
<dbReference type="EMBL" id="PGFH01000001">
    <property type="protein sequence ID" value="PJJ82596.1"/>
    <property type="molecule type" value="Genomic_DNA"/>
</dbReference>
<dbReference type="InterPro" id="IPR027417">
    <property type="entry name" value="P-loop_NTPase"/>
</dbReference>
<evidence type="ECO:0000313" key="6">
    <source>
        <dbReference type="EMBL" id="PJJ82596.1"/>
    </source>
</evidence>
<keyword evidence="2" id="KW-0677">Repeat</keyword>
<dbReference type="GO" id="GO:0005524">
    <property type="term" value="F:ATP binding"/>
    <property type="evidence" value="ECO:0007669"/>
    <property type="project" value="UniProtKB-KW"/>
</dbReference>
<evidence type="ECO:0000256" key="1">
    <source>
        <dbReference type="ARBA" id="ARBA00022448"/>
    </source>
</evidence>
<dbReference type="PROSITE" id="PS00211">
    <property type="entry name" value="ABC_TRANSPORTER_1"/>
    <property type="match status" value="1"/>
</dbReference>
<dbReference type="CDD" id="cd03216">
    <property type="entry name" value="ABC_Carb_Monos_I"/>
    <property type="match status" value="1"/>
</dbReference>
<accession>A0A2M9DA39</accession>
<reference evidence="6 7" key="1">
    <citation type="submission" date="2017-11" db="EMBL/GenBank/DDBJ databases">
        <title>Genomic Encyclopedia of Archaeal and Bacterial Type Strains, Phase II (KMG-II): From Individual Species to Whole Genera.</title>
        <authorList>
            <person name="Goeker M."/>
        </authorList>
    </citation>
    <scope>NUCLEOTIDE SEQUENCE [LARGE SCALE GENOMIC DNA]</scope>
    <source>
        <strain evidence="6 7">DSM 16400</strain>
    </source>
</reference>